<sequence>MKALLVHNRYGEVFSNYRSTKFKLLAPVNDIFWWGRHIYPACDKHTQVLREAASRRTKAEHKRNQRRNLERLPPVRAGGEDKGVRAAAKTTAKEVTVRGPNTIARQCERLSPNPSCWPECEIMLQKNRTGTVNQLRPGRRSHRTICGQHMLAMANKRRQNVDMKEKDPTANRVLGRKKRDESGSLLSGQKTVLRVPCSFLNVRVAYSIVTET</sequence>
<evidence type="ECO:0000313" key="3">
    <source>
        <dbReference type="EnsemblMetazoa" id="ASIC004994-PA"/>
    </source>
</evidence>
<feature type="region of interest" description="Disordered" evidence="1">
    <location>
        <begin position="53"/>
        <end position="82"/>
    </location>
</feature>
<dbReference type="VEuPathDB" id="VectorBase:ASIC004994"/>
<keyword evidence="4" id="KW-1185">Reference proteome</keyword>
<dbReference type="EnsemblMetazoa" id="ASIC004994-RA">
    <property type="protein sequence ID" value="ASIC004994-PA"/>
    <property type="gene ID" value="ASIC004994"/>
</dbReference>
<organism evidence="2">
    <name type="scientific">Anopheles sinensis</name>
    <name type="common">Mosquito</name>
    <dbReference type="NCBI Taxonomy" id="74873"/>
    <lineage>
        <taxon>Eukaryota</taxon>
        <taxon>Metazoa</taxon>
        <taxon>Ecdysozoa</taxon>
        <taxon>Arthropoda</taxon>
        <taxon>Hexapoda</taxon>
        <taxon>Insecta</taxon>
        <taxon>Pterygota</taxon>
        <taxon>Neoptera</taxon>
        <taxon>Endopterygota</taxon>
        <taxon>Diptera</taxon>
        <taxon>Nematocera</taxon>
        <taxon>Culicoidea</taxon>
        <taxon>Culicidae</taxon>
        <taxon>Anophelinae</taxon>
        <taxon>Anopheles</taxon>
    </lineage>
</organism>
<dbReference type="Proteomes" id="UP000030765">
    <property type="component" value="Unassembled WGS sequence"/>
</dbReference>
<dbReference type="AlphaFoldDB" id="A0A084VIN1"/>
<reference evidence="2 4" key="1">
    <citation type="journal article" date="2014" name="BMC Genomics">
        <title>Genome sequence of Anopheles sinensis provides insight into genetics basis of mosquito competence for malaria parasites.</title>
        <authorList>
            <person name="Zhou D."/>
            <person name="Zhang D."/>
            <person name="Ding G."/>
            <person name="Shi L."/>
            <person name="Hou Q."/>
            <person name="Ye Y."/>
            <person name="Xu Y."/>
            <person name="Zhou H."/>
            <person name="Xiong C."/>
            <person name="Li S."/>
            <person name="Yu J."/>
            <person name="Hong S."/>
            <person name="Yu X."/>
            <person name="Zou P."/>
            <person name="Chen C."/>
            <person name="Chang X."/>
            <person name="Wang W."/>
            <person name="Lv Y."/>
            <person name="Sun Y."/>
            <person name="Ma L."/>
            <person name="Shen B."/>
            <person name="Zhu C."/>
        </authorList>
    </citation>
    <scope>NUCLEOTIDE SEQUENCE [LARGE SCALE GENOMIC DNA]</scope>
</reference>
<dbReference type="EMBL" id="KE524854">
    <property type="protein sequence ID" value="KFB37825.1"/>
    <property type="molecule type" value="Genomic_DNA"/>
</dbReference>
<feature type="compositionally biased region" description="Basic residues" evidence="1">
    <location>
        <begin position="55"/>
        <end position="66"/>
    </location>
</feature>
<reference evidence="3" key="2">
    <citation type="submission" date="2020-05" db="UniProtKB">
        <authorList>
            <consortium name="EnsemblMetazoa"/>
        </authorList>
    </citation>
    <scope>IDENTIFICATION</scope>
</reference>
<gene>
    <name evidence="2" type="ORF">ZHAS_00004994</name>
</gene>
<protein>
    <submittedName>
        <fullName evidence="2 3">Uncharacterized protein</fullName>
    </submittedName>
</protein>
<evidence type="ECO:0000313" key="4">
    <source>
        <dbReference type="Proteomes" id="UP000030765"/>
    </source>
</evidence>
<evidence type="ECO:0000313" key="2">
    <source>
        <dbReference type="EMBL" id="KFB37825.1"/>
    </source>
</evidence>
<name>A0A084VIN1_ANOSI</name>
<proteinExistence type="predicted"/>
<evidence type="ECO:0000256" key="1">
    <source>
        <dbReference type="SAM" id="MobiDB-lite"/>
    </source>
</evidence>
<dbReference type="EMBL" id="ATLV01013372">
    <property type="status" value="NOT_ANNOTATED_CDS"/>
    <property type="molecule type" value="Genomic_DNA"/>
</dbReference>
<accession>A0A084VIN1</accession>